<feature type="transmembrane region" description="Helical" evidence="6">
    <location>
        <begin position="18"/>
        <end position="40"/>
    </location>
</feature>
<name>A0A645JBR0_9ZZZZ</name>
<accession>A0A645JBR0</accession>
<organism evidence="7">
    <name type="scientific">bioreactor metagenome</name>
    <dbReference type="NCBI Taxonomy" id="1076179"/>
    <lineage>
        <taxon>unclassified sequences</taxon>
        <taxon>metagenomes</taxon>
        <taxon>ecological metagenomes</taxon>
    </lineage>
</organism>
<dbReference type="PANTHER" id="PTHR30520:SF6">
    <property type="entry name" value="FORMATE_NITRATE FAMILY TRANSPORTER (EUROFUNG)"/>
    <property type="match status" value="1"/>
</dbReference>
<feature type="transmembrane region" description="Helical" evidence="6">
    <location>
        <begin position="106"/>
        <end position="128"/>
    </location>
</feature>
<keyword evidence="2 6" id="KW-0812">Transmembrane</keyword>
<dbReference type="InterPro" id="IPR000292">
    <property type="entry name" value="For/NO2_transpt"/>
</dbReference>
<dbReference type="GO" id="GO:0005886">
    <property type="term" value="C:plasma membrane"/>
    <property type="evidence" value="ECO:0007669"/>
    <property type="project" value="TreeGrafter"/>
</dbReference>
<dbReference type="Gene3D" id="1.20.1080.10">
    <property type="entry name" value="Glycerol uptake facilitator protein"/>
    <property type="match status" value="1"/>
</dbReference>
<feature type="transmembrane region" description="Helical" evidence="6">
    <location>
        <begin position="47"/>
        <end position="70"/>
    </location>
</feature>
<comment type="similarity">
    <text evidence="5">Belongs to the FNT transporter (TC 1.A.16) family.</text>
</comment>
<protein>
    <submittedName>
        <fullName evidence="7">Putative formate transporter 1</fullName>
    </submittedName>
</protein>
<evidence type="ECO:0000313" key="7">
    <source>
        <dbReference type="EMBL" id="MPN60189.1"/>
    </source>
</evidence>
<evidence type="ECO:0000256" key="1">
    <source>
        <dbReference type="ARBA" id="ARBA00004141"/>
    </source>
</evidence>
<sequence>MNALKIAAVKMNLSFWEAFVRGILCNWIVVLAVWMSMAALDVIGKLFSALFLIMTFVACGFEHSIANMFFLEMGIFVSGNESVVAAAKIDPALLSNVTWAGYLSNIVPVTLGNMVGGIFFVACLYFLAFRTNLEKPD</sequence>
<comment type="subcellular location">
    <subcellularLocation>
        <location evidence="1">Membrane</location>
        <topology evidence="1">Multi-pass membrane protein</topology>
    </subcellularLocation>
</comment>
<evidence type="ECO:0000256" key="6">
    <source>
        <dbReference type="SAM" id="Phobius"/>
    </source>
</evidence>
<dbReference type="InterPro" id="IPR023271">
    <property type="entry name" value="Aquaporin-like"/>
</dbReference>
<evidence type="ECO:0000256" key="2">
    <source>
        <dbReference type="ARBA" id="ARBA00022692"/>
    </source>
</evidence>
<dbReference type="PANTHER" id="PTHR30520">
    <property type="entry name" value="FORMATE TRANSPORTER-RELATED"/>
    <property type="match status" value="1"/>
</dbReference>
<reference evidence="7" key="1">
    <citation type="submission" date="2019-08" db="EMBL/GenBank/DDBJ databases">
        <authorList>
            <person name="Kucharzyk K."/>
            <person name="Murdoch R.W."/>
            <person name="Higgins S."/>
            <person name="Loffler F."/>
        </authorList>
    </citation>
    <scope>NUCLEOTIDE SEQUENCE</scope>
</reference>
<proteinExistence type="inferred from homology"/>
<comment type="caution">
    <text evidence="7">The sequence shown here is derived from an EMBL/GenBank/DDBJ whole genome shotgun (WGS) entry which is preliminary data.</text>
</comment>
<evidence type="ECO:0000256" key="4">
    <source>
        <dbReference type="ARBA" id="ARBA00023136"/>
    </source>
</evidence>
<dbReference type="EMBL" id="VSSQ01135127">
    <property type="protein sequence ID" value="MPN60189.1"/>
    <property type="molecule type" value="Genomic_DNA"/>
</dbReference>
<dbReference type="Pfam" id="PF01226">
    <property type="entry name" value="Form_Nir_trans"/>
    <property type="match status" value="1"/>
</dbReference>
<evidence type="ECO:0000256" key="5">
    <source>
        <dbReference type="ARBA" id="ARBA00049660"/>
    </source>
</evidence>
<dbReference type="AlphaFoldDB" id="A0A645JBR0"/>
<gene>
    <name evidence="7" type="primary">focA_21</name>
    <name evidence="7" type="ORF">SDC9_207914</name>
</gene>
<evidence type="ECO:0000256" key="3">
    <source>
        <dbReference type="ARBA" id="ARBA00022989"/>
    </source>
</evidence>
<keyword evidence="3 6" id="KW-1133">Transmembrane helix</keyword>
<dbReference type="GO" id="GO:0015499">
    <property type="term" value="F:formate transmembrane transporter activity"/>
    <property type="evidence" value="ECO:0007669"/>
    <property type="project" value="TreeGrafter"/>
</dbReference>
<keyword evidence="4 6" id="KW-0472">Membrane</keyword>